<evidence type="ECO:0000313" key="1">
    <source>
        <dbReference type="WBParaSite" id="MCU_000750-RA"/>
    </source>
</evidence>
<reference evidence="1" key="1">
    <citation type="submission" date="2019-11" db="UniProtKB">
        <authorList>
            <consortium name="WormBaseParasite"/>
        </authorList>
    </citation>
    <scope>IDENTIFICATION</scope>
</reference>
<organism evidence="1">
    <name type="scientific">Mesocestoides corti</name>
    <name type="common">Flatworm</name>
    <dbReference type="NCBI Taxonomy" id="53468"/>
    <lineage>
        <taxon>Eukaryota</taxon>
        <taxon>Metazoa</taxon>
        <taxon>Spiralia</taxon>
        <taxon>Lophotrochozoa</taxon>
        <taxon>Platyhelminthes</taxon>
        <taxon>Cestoda</taxon>
        <taxon>Eucestoda</taxon>
        <taxon>Cyclophyllidea</taxon>
        <taxon>Mesocestoididae</taxon>
        <taxon>Mesocestoides</taxon>
    </lineage>
</organism>
<name>A0A5K3EIB4_MESCO</name>
<dbReference type="AlphaFoldDB" id="A0A5K3EIB4"/>
<proteinExistence type="predicted"/>
<dbReference type="WBParaSite" id="MCU_000750-RA">
    <property type="protein sequence ID" value="MCU_000750-RA"/>
    <property type="gene ID" value="MCU_000750"/>
</dbReference>
<sequence>MCCLAPYTWEDDTVEFSSFLSHSRGLTLMVGDSGGSVYVYAMKNFPSVGTSAEEATKLTSVLASCLSSQLPT</sequence>
<accession>A0A5K3EIB4</accession>
<protein>
    <submittedName>
        <fullName evidence="1">WD_REPEATS_REGION domain-containing protein</fullName>
    </submittedName>
</protein>